<feature type="domain" description="HTH cro/C1-type" evidence="1">
    <location>
        <begin position="17"/>
        <end position="75"/>
    </location>
</feature>
<dbReference type="Gene3D" id="1.10.260.40">
    <property type="entry name" value="lambda repressor-like DNA-binding domains"/>
    <property type="match status" value="1"/>
</dbReference>
<protein>
    <submittedName>
        <fullName evidence="2">Helix-turn-helix domain-containing protein</fullName>
    </submittedName>
</protein>
<evidence type="ECO:0000313" key="3">
    <source>
        <dbReference type="Proteomes" id="UP001589810"/>
    </source>
</evidence>
<dbReference type="SUPFAM" id="SSF47413">
    <property type="entry name" value="lambda repressor-like DNA-binding domains"/>
    <property type="match status" value="1"/>
</dbReference>
<proteinExistence type="predicted"/>
<dbReference type="SMART" id="SM00530">
    <property type="entry name" value="HTH_XRE"/>
    <property type="match status" value="1"/>
</dbReference>
<reference evidence="2 3" key="1">
    <citation type="submission" date="2024-09" db="EMBL/GenBank/DDBJ databases">
        <authorList>
            <person name="Sun Q."/>
            <person name="Mori K."/>
        </authorList>
    </citation>
    <scope>NUCLEOTIDE SEQUENCE [LARGE SCALE GENOMIC DNA]</scope>
    <source>
        <strain evidence="2 3">TBRC 1432</strain>
    </source>
</reference>
<dbReference type="InterPro" id="IPR043917">
    <property type="entry name" value="DUF5753"/>
</dbReference>
<dbReference type="RefSeq" id="WP_273934972.1">
    <property type="nucleotide sequence ID" value="NZ_CP097263.1"/>
</dbReference>
<dbReference type="InterPro" id="IPR010982">
    <property type="entry name" value="Lambda_DNA-bd_dom_sf"/>
</dbReference>
<dbReference type="PROSITE" id="PS50943">
    <property type="entry name" value="HTH_CROC1"/>
    <property type="match status" value="1"/>
</dbReference>
<dbReference type="CDD" id="cd00093">
    <property type="entry name" value="HTH_XRE"/>
    <property type="match status" value="1"/>
</dbReference>
<sequence>MTNQSPVVQQRWLRSELRRARERSGATQKDVADALDWSTSKVIRIETGAVGVSTTDLRALLAYYGVTDKSAIDQLVDAAKGLRREAWWDKYRGTLSPQFLTEISYESSSVRLRQYQTQVVPGLLQTEQYARQLMTTFAEEPERIELGVRVRMERQTQLIREDGPELFFVLDEAVLRRWLGGPDVLRGQLDHLRAVAERPNVNIQVLPFNAGGHRGMFGSFTLFEFPLEEQDFAVRVEHSGPDMLIRDNPEEISFYLETFFELEALALPKGELSTVIDKVLSELP</sequence>
<accession>A0ABV6MY29</accession>
<name>A0ABV6MY29_9PSEU</name>
<dbReference type="Pfam" id="PF13560">
    <property type="entry name" value="HTH_31"/>
    <property type="match status" value="1"/>
</dbReference>
<gene>
    <name evidence="2" type="ORF">ACFFH7_27150</name>
</gene>
<dbReference type="Proteomes" id="UP001589810">
    <property type="component" value="Unassembled WGS sequence"/>
</dbReference>
<evidence type="ECO:0000313" key="2">
    <source>
        <dbReference type="EMBL" id="MFC0545214.1"/>
    </source>
</evidence>
<keyword evidence="3" id="KW-1185">Reference proteome</keyword>
<evidence type="ECO:0000259" key="1">
    <source>
        <dbReference type="PROSITE" id="PS50943"/>
    </source>
</evidence>
<comment type="caution">
    <text evidence="2">The sequence shown here is derived from an EMBL/GenBank/DDBJ whole genome shotgun (WGS) entry which is preliminary data.</text>
</comment>
<organism evidence="2 3">
    <name type="scientific">Kutzneria chonburiensis</name>
    <dbReference type="NCBI Taxonomy" id="1483604"/>
    <lineage>
        <taxon>Bacteria</taxon>
        <taxon>Bacillati</taxon>
        <taxon>Actinomycetota</taxon>
        <taxon>Actinomycetes</taxon>
        <taxon>Pseudonocardiales</taxon>
        <taxon>Pseudonocardiaceae</taxon>
        <taxon>Kutzneria</taxon>
    </lineage>
</organism>
<dbReference type="InterPro" id="IPR001387">
    <property type="entry name" value="Cro/C1-type_HTH"/>
</dbReference>
<dbReference type="EMBL" id="JBHLUD010000009">
    <property type="protein sequence ID" value="MFC0545214.1"/>
    <property type="molecule type" value="Genomic_DNA"/>
</dbReference>
<dbReference type="Pfam" id="PF19054">
    <property type="entry name" value="DUF5753"/>
    <property type="match status" value="1"/>
</dbReference>